<organism evidence="2 3">
    <name type="scientific">Streptomyces poriferorum</name>
    <dbReference type="NCBI Taxonomy" id="2798799"/>
    <lineage>
        <taxon>Bacteria</taxon>
        <taxon>Bacillati</taxon>
        <taxon>Actinomycetota</taxon>
        <taxon>Actinomycetes</taxon>
        <taxon>Kitasatosporales</taxon>
        <taxon>Streptomycetaceae</taxon>
        <taxon>Streptomyces</taxon>
    </lineage>
</organism>
<gene>
    <name evidence="2" type="ORF">P8A19_35480</name>
</gene>
<evidence type="ECO:0000313" key="2">
    <source>
        <dbReference type="EMBL" id="WLQ60401.1"/>
    </source>
</evidence>
<protein>
    <submittedName>
        <fullName evidence="2">Uncharacterized protein</fullName>
    </submittedName>
</protein>
<evidence type="ECO:0000256" key="1">
    <source>
        <dbReference type="SAM" id="MobiDB-lite"/>
    </source>
</evidence>
<sequence>MSTPYRLQLTLDGTALSLLTIEGDTTADLAQAVHRHARGHLGSHTVTIHIAENGLTGTVLRGQTSVGTFALGPDTATTPANHAAEGDGIRWGYSLADINHVAAAACTADRSLAGDMTIRYDIAWSAIALALTEATEPPTQNDLTRAGWQAIYAEVRETRHLYGIPRDMGGEVASAPRFAAYWRPTSTDSSEDRLIDGIAIHQIIDTLTTPYRDAVNALAVHGDYRAAAHALGIEYKALIGRIGTARRAARNLWFAPEIAPPNRGTDRRVGAYDQARATHCGAGHEWTPENTRMDAGRSPGRHRRRCRSCEREHSQRRKSQARDAA</sequence>
<accession>A0ABY9J152</accession>
<proteinExistence type="predicted"/>
<keyword evidence="3" id="KW-1185">Reference proteome</keyword>
<dbReference type="RefSeq" id="WP_306069316.1">
    <property type="nucleotide sequence ID" value="NZ_CP120988.1"/>
</dbReference>
<reference evidence="2 3" key="1">
    <citation type="submission" date="2023-03" db="EMBL/GenBank/DDBJ databases">
        <title>Isolation and description of six Streptomyces strains from soil environments, able to metabolize different microbial glucans.</title>
        <authorList>
            <person name="Widen T."/>
            <person name="Larsbrink J."/>
        </authorList>
    </citation>
    <scope>NUCLEOTIDE SEQUENCE [LARGE SCALE GENOMIC DNA]</scope>
    <source>
        <strain evidence="2 3">Alt2</strain>
    </source>
</reference>
<dbReference type="Proteomes" id="UP001235744">
    <property type="component" value="Chromosome"/>
</dbReference>
<evidence type="ECO:0000313" key="3">
    <source>
        <dbReference type="Proteomes" id="UP001235744"/>
    </source>
</evidence>
<dbReference type="EMBL" id="CP120988">
    <property type="protein sequence ID" value="WLQ60401.1"/>
    <property type="molecule type" value="Genomic_DNA"/>
</dbReference>
<name>A0ABY9J152_9ACTN</name>
<feature type="region of interest" description="Disordered" evidence="1">
    <location>
        <begin position="282"/>
        <end position="325"/>
    </location>
</feature>